<dbReference type="Gene3D" id="1.10.565.10">
    <property type="entry name" value="Retinoid X Receptor"/>
    <property type="match status" value="1"/>
</dbReference>
<reference evidence="14 15" key="1">
    <citation type="submission" date="2014-11" db="EMBL/GenBank/DDBJ databases">
        <title>Genetic blueprint of the zoonotic pathogen Toxocara canis.</title>
        <authorList>
            <person name="Zhu X.-Q."/>
            <person name="Korhonen P.K."/>
            <person name="Cai H."/>
            <person name="Young N.D."/>
            <person name="Nejsum P."/>
            <person name="von Samson-Himmelstjerna G."/>
            <person name="Boag P.R."/>
            <person name="Tan P."/>
            <person name="Li Q."/>
            <person name="Min J."/>
            <person name="Yang Y."/>
            <person name="Wang X."/>
            <person name="Fang X."/>
            <person name="Hall R.S."/>
            <person name="Hofmann A."/>
            <person name="Sternberg P.W."/>
            <person name="Jex A.R."/>
            <person name="Gasser R.B."/>
        </authorList>
    </citation>
    <scope>NUCLEOTIDE SEQUENCE [LARGE SCALE GENOMIC DNA]</scope>
    <source>
        <strain evidence="14">PN_DK_2014</strain>
    </source>
</reference>
<evidence type="ECO:0000259" key="12">
    <source>
        <dbReference type="PROSITE" id="PS51030"/>
    </source>
</evidence>
<evidence type="ECO:0000256" key="1">
    <source>
        <dbReference type="ARBA" id="ARBA00004123"/>
    </source>
</evidence>
<dbReference type="AlphaFoldDB" id="A0A0B2UYJ7"/>
<dbReference type="Pfam" id="PF00105">
    <property type="entry name" value="zf-C4"/>
    <property type="match status" value="1"/>
</dbReference>
<feature type="domain" description="Nuclear receptor" evidence="12">
    <location>
        <begin position="152"/>
        <end position="227"/>
    </location>
</feature>
<dbReference type="OMA" id="CDRATWK"/>
<dbReference type="GO" id="GO:0000978">
    <property type="term" value="F:RNA polymerase II cis-regulatory region sequence-specific DNA binding"/>
    <property type="evidence" value="ECO:0007669"/>
    <property type="project" value="TreeGrafter"/>
</dbReference>
<feature type="compositionally biased region" description="Polar residues" evidence="11">
    <location>
        <begin position="114"/>
        <end position="129"/>
    </location>
</feature>
<evidence type="ECO:0000256" key="5">
    <source>
        <dbReference type="ARBA" id="ARBA00022833"/>
    </source>
</evidence>
<accession>A0A0B2UYJ7</accession>
<keyword evidence="15" id="KW-1185">Reference proteome</keyword>
<dbReference type="CDD" id="cd06966">
    <property type="entry name" value="NR_DBD_CAR"/>
    <property type="match status" value="1"/>
</dbReference>
<dbReference type="PANTHER" id="PTHR24082">
    <property type="entry name" value="NUCLEAR HORMONE RECEPTOR"/>
    <property type="match status" value="1"/>
</dbReference>
<keyword evidence="7" id="KW-0238">DNA-binding</keyword>
<dbReference type="OrthoDB" id="6355676at2759"/>
<dbReference type="PROSITE" id="PS51843">
    <property type="entry name" value="NR_LBD"/>
    <property type="match status" value="1"/>
</dbReference>
<dbReference type="GO" id="GO:0005634">
    <property type="term" value="C:nucleus"/>
    <property type="evidence" value="ECO:0007669"/>
    <property type="project" value="UniProtKB-SubCell"/>
</dbReference>
<dbReference type="GO" id="GO:0004879">
    <property type="term" value="F:nuclear receptor activity"/>
    <property type="evidence" value="ECO:0007669"/>
    <property type="project" value="TreeGrafter"/>
</dbReference>
<protein>
    <submittedName>
        <fullName evidence="14">Nuclear hormone receptor family member nhr-48</fullName>
    </submittedName>
</protein>
<proteinExistence type="inferred from homology"/>
<feature type="region of interest" description="Disordered" evidence="11">
    <location>
        <begin position="1"/>
        <end position="141"/>
    </location>
</feature>
<dbReference type="GO" id="GO:0000122">
    <property type="term" value="P:negative regulation of transcription by RNA polymerase II"/>
    <property type="evidence" value="ECO:0007669"/>
    <property type="project" value="TreeGrafter"/>
</dbReference>
<feature type="compositionally biased region" description="Basic and acidic residues" evidence="11">
    <location>
        <begin position="73"/>
        <end position="89"/>
    </location>
</feature>
<feature type="compositionally biased region" description="Polar residues" evidence="11">
    <location>
        <begin position="286"/>
        <end position="301"/>
    </location>
</feature>
<dbReference type="SUPFAM" id="SSF57716">
    <property type="entry name" value="Glucocorticoid receptor-like (DNA-binding domain)"/>
    <property type="match status" value="1"/>
</dbReference>
<sequence length="907" mass="99701">MSAVVESAVSTRSSSGEYVSNPLSPPSFGLDPPNMSSPRSDDSRDSSRFTRDRLNSAASVGDIEFSPSPKPPKGSDDSRDSSRFTRDRLNSAASVGDIEFSPSPKPPKGVPNGGSASTSAEQRGTSPSQKESRKRAGSIANIASTGDKRAATKICRVCGDKAYSYNFNVITCESCKAFFRRNANKEKEIRCPFNDQCDINIVSRRFCQRCRLQKCFTVGMKKEWIMSEEARIEKKQRVQENRERRLAEANSLINQQKKVAKHVEGEDASSKACVLQLKDEPVSLGTRDSSQNAPSSNTALYSSALPSLSGGTTPGSLPGGGTFRDVAAPGSIESLPSPMITSAGFRPPLLTESMPTNTLITQSNASVMQSQSAFISPHQQQDFVSQVAQQVHFAQAQMHQAAQLEQQLQQQATAHHIVQHQAAQLAAAQAQQQQQRFAAAAAVVAAAVPAAVPSIPSTPAAARIAPLAPLSIITQNVPPPAIPQNVHMVSDAPLTSASSDADMVTIPKDVLLKLVEQNNQKSVANSSSLPPSHSRVGIPQKCVCVCLCGRYQPDRLIVDEMTTTSAQCLSMTSCPTCPGLLSSLVHDEVMVMTELLANSTSTNEPVDSKSVIFKLSERKCEDWFYSNSSANNNCNIPSQEPSETKSQCRSLFKNTCLLEEEMNSVKIDPDCYLMTPADQDRLNELVIANGVWAELDPNSIDAARHEHGCPSKVDMVNMADGAIRRMIKMVKRVDSFRRLEHHDQIQLLKNSCMEYIILRGAMSYDPEQNVWKGPTIKSGYNVKLDAMKDTRDNMFESSIRFYSTFKEEWRTNESLMLLLSMIVIFNPDFPSLRNRAAVERENLTYKNILKRLLYSLCGQDAKRTNLELKGLLDKITYLKTLNVRAQRMLHEVDSSQMEPLLLELFDG</sequence>
<dbReference type="STRING" id="6265.A0A0B2UYJ7"/>
<name>A0A0B2UYJ7_TOXCA</name>
<comment type="similarity">
    <text evidence="2">Belongs to the nuclear hormone receptor family.</text>
</comment>
<evidence type="ECO:0000313" key="14">
    <source>
        <dbReference type="EMBL" id="KHN74573.1"/>
    </source>
</evidence>
<evidence type="ECO:0000256" key="6">
    <source>
        <dbReference type="ARBA" id="ARBA00023015"/>
    </source>
</evidence>
<dbReference type="InterPro" id="IPR013088">
    <property type="entry name" value="Znf_NHR/GATA"/>
</dbReference>
<feature type="domain" description="NR LBD" evidence="13">
    <location>
        <begin position="682"/>
        <end position="907"/>
    </location>
</feature>
<dbReference type="InterPro" id="IPR050234">
    <property type="entry name" value="Nuclear_hormone_rcpt_NR1"/>
</dbReference>
<dbReference type="Gene3D" id="3.30.50.10">
    <property type="entry name" value="Erythroid Transcription Factor GATA-1, subunit A"/>
    <property type="match status" value="1"/>
</dbReference>
<feature type="compositionally biased region" description="Basic and acidic residues" evidence="11">
    <location>
        <begin position="39"/>
        <end position="54"/>
    </location>
</feature>
<dbReference type="FunFam" id="3.30.50.10:FF:000042">
    <property type="entry name" value="Nuclear hormone receptor HR96"/>
    <property type="match status" value="1"/>
</dbReference>
<keyword evidence="6" id="KW-0805">Transcription regulation</keyword>
<evidence type="ECO:0000259" key="13">
    <source>
        <dbReference type="PROSITE" id="PS51843"/>
    </source>
</evidence>
<evidence type="ECO:0000256" key="7">
    <source>
        <dbReference type="ARBA" id="ARBA00023125"/>
    </source>
</evidence>
<dbReference type="PRINTS" id="PR00047">
    <property type="entry name" value="STROIDFINGER"/>
</dbReference>
<evidence type="ECO:0000256" key="8">
    <source>
        <dbReference type="ARBA" id="ARBA00023163"/>
    </source>
</evidence>
<keyword evidence="4" id="KW-0863">Zinc-finger</keyword>
<feature type="region of interest" description="Disordered" evidence="11">
    <location>
        <begin position="283"/>
        <end position="348"/>
    </location>
</feature>
<comment type="caution">
    <text evidence="14">The sequence shown here is derived from an EMBL/GenBank/DDBJ whole genome shotgun (WGS) entry which is preliminary data.</text>
</comment>
<dbReference type="GO" id="GO:0008270">
    <property type="term" value="F:zinc ion binding"/>
    <property type="evidence" value="ECO:0007669"/>
    <property type="project" value="UniProtKB-KW"/>
</dbReference>
<gene>
    <name evidence="14" type="primary">nhr-48</name>
    <name evidence="14" type="ORF">Tcan_08771</name>
</gene>
<evidence type="ECO:0000256" key="11">
    <source>
        <dbReference type="SAM" id="MobiDB-lite"/>
    </source>
</evidence>
<dbReference type="GO" id="GO:0045944">
    <property type="term" value="P:positive regulation of transcription by RNA polymerase II"/>
    <property type="evidence" value="ECO:0007669"/>
    <property type="project" value="TreeGrafter"/>
</dbReference>
<evidence type="ECO:0000256" key="4">
    <source>
        <dbReference type="ARBA" id="ARBA00022771"/>
    </source>
</evidence>
<dbReference type="SMART" id="SM00430">
    <property type="entry name" value="HOLI"/>
    <property type="match status" value="1"/>
</dbReference>
<evidence type="ECO:0000256" key="10">
    <source>
        <dbReference type="ARBA" id="ARBA00023242"/>
    </source>
</evidence>
<organism evidence="14 15">
    <name type="scientific">Toxocara canis</name>
    <name type="common">Canine roundworm</name>
    <dbReference type="NCBI Taxonomy" id="6265"/>
    <lineage>
        <taxon>Eukaryota</taxon>
        <taxon>Metazoa</taxon>
        <taxon>Ecdysozoa</taxon>
        <taxon>Nematoda</taxon>
        <taxon>Chromadorea</taxon>
        <taxon>Rhabditida</taxon>
        <taxon>Spirurina</taxon>
        <taxon>Ascaridomorpha</taxon>
        <taxon>Ascaridoidea</taxon>
        <taxon>Toxocaridae</taxon>
        <taxon>Toxocara</taxon>
    </lineage>
</organism>
<dbReference type="EMBL" id="JPKZ01002896">
    <property type="protein sequence ID" value="KHN74573.1"/>
    <property type="molecule type" value="Genomic_DNA"/>
</dbReference>
<comment type="subcellular location">
    <subcellularLocation>
        <location evidence="1">Nucleus</location>
    </subcellularLocation>
</comment>
<keyword evidence="3" id="KW-0479">Metal-binding</keyword>
<feature type="compositionally biased region" description="Low complexity" evidence="11">
    <location>
        <begin position="305"/>
        <end position="316"/>
    </location>
</feature>
<dbReference type="InterPro" id="IPR000536">
    <property type="entry name" value="Nucl_hrmn_rcpt_lig-bd"/>
</dbReference>
<keyword evidence="10" id="KW-0539">Nucleus</keyword>
<feature type="compositionally biased region" description="Polar residues" evidence="11">
    <location>
        <begin position="8"/>
        <end position="22"/>
    </location>
</feature>
<dbReference type="Proteomes" id="UP000031036">
    <property type="component" value="Unassembled WGS sequence"/>
</dbReference>
<dbReference type="InterPro" id="IPR001628">
    <property type="entry name" value="Znf_hrmn_rcpt"/>
</dbReference>
<dbReference type="Pfam" id="PF00104">
    <property type="entry name" value="Hormone_recep"/>
    <property type="match status" value="1"/>
</dbReference>
<dbReference type="PROSITE" id="PS00031">
    <property type="entry name" value="NUCLEAR_REC_DBD_1"/>
    <property type="match status" value="1"/>
</dbReference>
<keyword evidence="8" id="KW-0804">Transcription</keyword>
<evidence type="ECO:0000256" key="2">
    <source>
        <dbReference type="ARBA" id="ARBA00005993"/>
    </source>
</evidence>
<evidence type="ECO:0000256" key="3">
    <source>
        <dbReference type="ARBA" id="ARBA00022723"/>
    </source>
</evidence>
<dbReference type="GO" id="GO:0030154">
    <property type="term" value="P:cell differentiation"/>
    <property type="evidence" value="ECO:0007669"/>
    <property type="project" value="TreeGrafter"/>
</dbReference>
<dbReference type="SUPFAM" id="SSF48508">
    <property type="entry name" value="Nuclear receptor ligand-binding domain"/>
    <property type="match status" value="1"/>
</dbReference>
<dbReference type="PROSITE" id="PS51030">
    <property type="entry name" value="NUCLEAR_REC_DBD_2"/>
    <property type="match status" value="1"/>
</dbReference>
<dbReference type="GO" id="GO:0006950">
    <property type="term" value="P:response to stress"/>
    <property type="evidence" value="ECO:0007669"/>
    <property type="project" value="UniProtKB-ARBA"/>
</dbReference>
<keyword evidence="5" id="KW-0862">Zinc</keyword>
<dbReference type="PANTHER" id="PTHR24082:SF508">
    <property type="entry name" value="NUCLEAR HORMONE RECEPTOR FAMILY MEMBER NHR-48"/>
    <property type="match status" value="1"/>
</dbReference>
<dbReference type="SMART" id="SM00399">
    <property type="entry name" value="ZnF_C4"/>
    <property type="match status" value="1"/>
</dbReference>
<evidence type="ECO:0000256" key="9">
    <source>
        <dbReference type="ARBA" id="ARBA00023170"/>
    </source>
</evidence>
<keyword evidence="9 14" id="KW-0675">Receptor</keyword>
<evidence type="ECO:0000313" key="15">
    <source>
        <dbReference type="Proteomes" id="UP000031036"/>
    </source>
</evidence>
<dbReference type="InterPro" id="IPR035500">
    <property type="entry name" value="NHR-like_dom_sf"/>
</dbReference>